<evidence type="ECO:0000313" key="2">
    <source>
        <dbReference type="EMBL" id="SVC18560.1"/>
    </source>
</evidence>
<feature type="transmembrane region" description="Helical" evidence="1">
    <location>
        <begin position="119"/>
        <end position="141"/>
    </location>
</feature>
<feature type="transmembrane region" description="Helical" evidence="1">
    <location>
        <begin position="25"/>
        <end position="46"/>
    </location>
</feature>
<proteinExistence type="predicted"/>
<keyword evidence="1" id="KW-0472">Membrane</keyword>
<feature type="transmembrane region" description="Helical" evidence="1">
    <location>
        <begin position="252"/>
        <end position="271"/>
    </location>
</feature>
<evidence type="ECO:0008006" key="3">
    <source>
        <dbReference type="Google" id="ProtNLM"/>
    </source>
</evidence>
<feature type="transmembrane region" description="Helical" evidence="1">
    <location>
        <begin position="75"/>
        <end position="107"/>
    </location>
</feature>
<dbReference type="AlphaFoldDB" id="A0A382K271"/>
<reference evidence="2" key="1">
    <citation type="submission" date="2018-05" db="EMBL/GenBank/DDBJ databases">
        <authorList>
            <person name="Lanie J.A."/>
            <person name="Ng W.-L."/>
            <person name="Kazmierczak K.M."/>
            <person name="Andrzejewski T.M."/>
            <person name="Davidsen T.M."/>
            <person name="Wayne K.J."/>
            <person name="Tettelin H."/>
            <person name="Glass J.I."/>
            <person name="Rusch D."/>
            <person name="Podicherti R."/>
            <person name="Tsui H.-C.T."/>
            <person name="Winkler M.E."/>
        </authorList>
    </citation>
    <scope>NUCLEOTIDE SEQUENCE</scope>
</reference>
<keyword evidence="1" id="KW-1133">Transmembrane helix</keyword>
<dbReference type="EMBL" id="UINC01077955">
    <property type="protein sequence ID" value="SVC18560.1"/>
    <property type="molecule type" value="Genomic_DNA"/>
</dbReference>
<feature type="transmembrane region" description="Helical" evidence="1">
    <location>
        <begin position="147"/>
        <end position="172"/>
    </location>
</feature>
<keyword evidence="1" id="KW-0812">Transmembrane</keyword>
<evidence type="ECO:0000256" key="1">
    <source>
        <dbReference type="SAM" id="Phobius"/>
    </source>
</evidence>
<accession>A0A382K271</accession>
<sequence length="292" mass="30818">YLSTWVKNVRGVEQARTEDGMRPSALHLLIGFVTNFFDTFGIGSFAPTTSWFKLQDVVPDEHVPGTMHVGHSPPVIVQAFIFIAIIEVDLLTLGALIGASVIGAWLGAGTVSQWPRRNIQLGMGIALVIAAVTIVAANLGFAPVGGASIGLTGVGLGIGIVGSVILGALMTLGIGMYAPSMIMISVLGMNPAVAFPIMMGSCAFLMPVAAMRFLPANSYSLRPAIGLALGGLPAVLIAALIVEAFPLTLMRWLVVIVVTYAAIMMLRSAYIERPGQRLSARSEEHAREHDLQ</sequence>
<protein>
    <recommendedName>
        <fullName evidence="3">Permease</fullName>
    </recommendedName>
</protein>
<dbReference type="PANTHER" id="PTHR43483">
    <property type="entry name" value="MEMBRANE TRANSPORTER PROTEIN HI_0806-RELATED"/>
    <property type="match status" value="1"/>
</dbReference>
<gene>
    <name evidence="2" type="ORF">METZ01_LOCUS271414</name>
</gene>
<feature type="transmembrane region" description="Helical" evidence="1">
    <location>
        <begin position="225"/>
        <end position="245"/>
    </location>
</feature>
<feature type="non-terminal residue" evidence="2">
    <location>
        <position position="1"/>
    </location>
</feature>
<feature type="transmembrane region" description="Helical" evidence="1">
    <location>
        <begin position="193"/>
        <end position="213"/>
    </location>
</feature>
<name>A0A382K271_9ZZZZ</name>
<dbReference type="PANTHER" id="PTHR43483:SF3">
    <property type="entry name" value="MEMBRANE TRANSPORTER PROTEIN HI_0806-RELATED"/>
    <property type="match status" value="1"/>
</dbReference>
<organism evidence="2">
    <name type="scientific">marine metagenome</name>
    <dbReference type="NCBI Taxonomy" id="408172"/>
    <lineage>
        <taxon>unclassified sequences</taxon>
        <taxon>metagenomes</taxon>
        <taxon>ecological metagenomes</taxon>
    </lineage>
</organism>